<evidence type="ECO:0000313" key="3">
    <source>
        <dbReference type="Proteomes" id="UP001264519"/>
    </source>
</evidence>
<reference evidence="2 3" key="1">
    <citation type="submission" date="2023-04" db="EMBL/GenBank/DDBJ databases">
        <title>A long-awaited taxogenomic arrangement of the family Halomonadaceae.</title>
        <authorList>
            <person name="De La Haba R."/>
            <person name="Chuvochina M."/>
            <person name="Wittouck S."/>
            <person name="Arahal D.R."/>
            <person name="Sanchez-Porro C."/>
            <person name="Hugenholtz P."/>
            <person name="Ventosa A."/>
        </authorList>
    </citation>
    <scope>NUCLEOTIDE SEQUENCE [LARGE SCALE GENOMIC DNA]</scope>
    <source>
        <strain evidence="2 3">DSM 23530</strain>
    </source>
</reference>
<comment type="caution">
    <text evidence="2">The sequence shown here is derived from an EMBL/GenBank/DDBJ whole genome shotgun (WGS) entry which is preliminary data.</text>
</comment>
<sequence>MLDPHSLADDRLAAATGLKTAVRILDRWGASGDQVEAILRVSHSTCARARNGSLEAIKLDRDQLARLSYVLNIHAALRIVFDNPENLYGFMGMANHNAFFGGRPPLEVLGGGDFAALYESFKRIDALRGGGW</sequence>
<evidence type="ECO:0000313" key="2">
    <source>
        <dbReference type="EMBL" id="MDR5865748.1"/>
    </source>
</evidence>
<name>A0ABU1FZP2_9GAMM</name>
<keyword evidence="3" id="KW-1185">Reference proteome</keyword>
<organism evidence="2 3">
    <name type="scientific">Halomonas koreensis</name>
    <dbReference type="NCBI Taxonomy" id="245385"/>
    <lineage>
        <taxon>Bacteria</taxon>
        <taxon>Pseudomonadati</taxon>
        <taxon>Pseudomonadota</taxon>
        <taxon>Gammaproteobacteria</taxon>
        <taxon>Oceanospirillales</taxon>
        <taxon>Halomonadaceae</taxon>
        <taxon>Halomonas</taxon>
    </lineage>
</organism>
<dbReference type="InterPro" id="IPR046847">
    <property type="entry name" value="Xre-like_HTH"/>
</dbReference>
<protein>
    <recommendedName>
        <fullName evidence="1">Antitoxin Xre-like helix-turn-helix domain-containing protein</fullName>
    </recommendedName>
</protein>
<feature type="domain" description="Antitoxin Xre-like helix-turn-helix" evidence="1">
    <location>
        <begin position="11"/>
        <end position="71"/>
    </location>
</feature>
<dbReference type="Pfam" id="PF20432">
    <property type="entry name" value="Xre-like-HTH"/>
    <property type="match status" value="1"/>
</dbReference>
<dbReference type="EMBL" id="JARWAK010000002">
    <property type="protein sequence ID" value="MDR5865748.1"/>
    <property type="molecule type" value="Genomic_DNA"/>
</dbReference>
<proteinExistence type="predicted"/>
<dbReference type="RefSeq" id="WP_309651348.1">
    <property type="nucleotide sequence ID" value="NZ_JARWAK010000002.1"/>
</dbReference>
<dbReference type="Proteomes" id="UP001264519">
    <property type="component" value="Unassembled WGS sequence"/>
</dbReference>
<gene>
    <name evidence="2" type="ORF">QC818_02940</name>
</gene>
<evidence type="ECO:0000259" key="1">
    <source>
        <dbReference type="Pfam" id="PF20432"/>
    </source>
</evidence>
<accession>A0ABU1FZP2</accession>